<gene>
    <name evidence="2" type="ORF">KI387_003533</name>
</gene>
<sequence length="104" mass="11943">VITKASLLAAQREYLHKVMELLRLREQHAPTLLIHHRWDVEKLLAVFVDKESDRCLSEASVTVLESTNSCSTSHSSVVMCNICMDDKVQEEVTMMECSHYFCNE</sequence>
<evidence type="ECO:0000313" key="2">
    <source>
        <dbReference type="EMBL" id="KAH9331425.1"/>
    </source>
</evidence>
<dbReference type="EMBL" id="JAHRHJ020000001">
    <property type="protein sequence ID" value="KAH9331425.1"/>
    <property type="molecule type" value="Genomic_DNA"/>
</dbReference>
<feature type="non-terminal residue" evidence="2">
    <location>
        <position position="1"/>
    </location>
</feature>
<dbReference type="AlphaFoldDB" id="A0AA38H2R3"/>
<dbReference type="Proteomes" id="UP000824469">
    <property type="component" value="Unassembled WGS sequence"/>
</dbReference>
<dbReference type="Pfam" id="PF21235">
    <property type="entry name" value="UBA_ARI1"/>
    <property type="match status" value="1"/>
</dbReference>
<dbReference type="InterPro" id="IPR048962">
    <property type="entry name" value="ARIH1-like_UBL"/>
</dbReference>
<reference evidence="2 3" key="1">
    <citation type="journal article" date="2021" name="Nat. Plants">
        <title>The Taxus genome provides insights into paclitaxel biosynthesis.</title>
        <authorList>
            <person name="Xiong X."/>
            <person name="Gou J."/>
            <person name="Liao Q."/>
            <person name="Li Y."/>
            <person name="Zhou Q."/>
            <person name="Bi G."/>
            <person name="Li C."/>
            <person name="Du R."/>
            <person name="Wang X."/>
            <person name="Sun T."/>
            <person name="Guo L."/>
            <person name="Liang H."/>
            <person name="Lu P."/>
            <person name="Wu Y."/>
            <person name="Zhang Z."/>
            <person name="Ro D.K."/>
            <person name="Shang Y."/>
            <person name="Huang S."/>
            <person name="Yan J."/>
        </authorList>
    </citation>
    <scope>NUCLEOTIDE SEQUENCE [LARGE SCALE GENOMIC DNA]</scope>
    <source>
        <strain evidence="2">Ta-2019</strain>
    </source>
</reference>
<dbReference type="SUPFAM" id="SSF57850">
    <property type="entry name" value="RING/U-box"/>
    <property type="match status" value="1"/>
</dbReference>
<organism evidence="2 3">
    <name type="scientific">Taxus chinensis</name>
    <name type="common">Chinese yew</name>
    <name type="synonym">Taxus wallichiana var. chinensis</name>
    <dbReference type="NCBI Taxonomy" id="29808"/>
    <lineage>
        <taxon>Eukaryota</taxon>
        <taxon>Viridiplantae</taxon>
        <taxon>Streptophyta</taxon>
        <taxon>Embryophyta</taxon>
        <taxon>Tracheophyta</taxon>
        <taxon>Spermatophyta</taxon>
        <taxon>Pinopsida</taxon>
        <taxon>Pinidae</taxon>
        <taxon>Conifers II</taxon>
        <taxon>Cupressales</taxon>
        <taxon>Taxaceae</taxon>
        <taxon>Taxus</taxon>
    </lineage>
</organism>
<accession>A0AA38H2R3</accession>
<protein>
    <recommendedName>
        <fullName evidence="1">E3 ubiquitin-protein ligase ARIH1-like UBA-like domain-containing protein</fullName>
    </recommendedName>
</protein>
<feature type="domain" description="E3 ubiquitin-protein ligase ARIH1-like UBA-like" evidence="1">
    <location>
        <begin position="10"/>
        <end position="49"/>
    </location>
</feature>
<keyword evidence="3" id="KW-1185">Reference proteome</keyword>
<comment type="caution">
    <text evidence="2">The sequence shown here is derived from an EMBL/GenBank/DDBJ whole genome shotgun (WGS) entry which is preliminary data.</text>
</comment>
<name>A0AA38H2R3_TAXCH</name>
<evidence type="ECO:0000259" key="1">
    <source>
        <dbReference type="Pfam" id="PF21235"/>
    </source>
</evidence>
<proteinExistence type="predicted"/>
<feature type="non-terminal residue" evidence="2">
    <location>
        <position position="104"/>
    </location>
</feature>
<evidence type="ECO:0000313" key="3">
    <source>
        <dbReference type="Proteomes" id="UP000824469"/>
    </source>
</evidence>